<dbReference type="CDD" id="cd03795">
    <property type="entry name" value="GT4_WfcD-like"/>
    <property type="match status" value="1"/>
</dbReference>
<organism evidence="3 4">
    <name type="scientific">Stutzerimonas stutzeri</name>
    <name type="common">Pseudomonas stutzeri</name>
    <dbReference type="NCBI Taxonomy" id="316"/>
    <lineage>
        <taxon>Bacteria</taxon>
        <taxon>Pseudomonadati</taxon>
        <taxon>Pseudomonadota</taxon>
        <taxon>Gammaproteobacteria</taxon>
        <taxon>Pseudomonadales</taxon>
        <taxon>Pseudomonadaceae</taxon>
        <taxon>Stutzerimonas</taxon>
    </lineage>
</organism>
<dbReference type="InterPro" id="IPR050194">
    <property type="entry name" value="Glycosyltransferase_grp1"/>
</dbReference>
<accession>A0A2N8RD93</accession>
<name>A0A2N8RD93_STUST</name>
<dbReference type="RefSeq" id="WP_102820755.1">
    <property type="nucleotide sequence ID" value="NZ_JAMOHR010000009.1"/>
</dbReference>
<feature type="domain" description="Glycosyl transferase family 1" evidence="1">
    <location>
        <begin position="192"/>
        <end position="345"/>
    </location>
</feature>
<comment type="caution">
    <text evidence="3">The sequence shown here is derived from an EMBL/GenBank/DDBJ whole genome shotgun (WGS) entry which is preliminary data.</text>
</comment>
<dbReference type="EMBL" id="POUM01000010">
    <property type="protein sequence ID" value="PNF59062.1"/>
    <property type="molecule type" value="Genomic_DNA"/>
</dbReference>
<dbReference type="InterPro" id="IPR028098">
    <property type="entry name" value="Glyco_trans_4-like_N"/>
</dbReference>
<protein>
    <submittedName>
        <fullName evidence="3">Glycosyl transferase family 1</fullName>
    </submittedName>
</protein>
<dbReference type="InterPro" id="IPR001296">
    <property type="entry name" value="Glyco_trans_1"/>
</dbReference>
<proteinExistence type="predicted"/>
<evidence type="ECO:0000313" key="4">
    <source>
        <dbReference type="Proteomes" id="UP000236003"/>
    </source>
</evidence>
<dbReference type="SUPFAM" id="SSF53756">
    <property type="entry name" value="UDP-Glycosyltransferase/glycogen phosphorylase"/>
    <property type="match status" value="1"/>
</dbReference>
<dbReference type="GO" id="GO:0016757">
    <property type="term" value="F:glycosyltransferase activity"/>
    <property type="evidence" value="ECO:0007669"/>
    <property type="project" value="InterPro"/>
</dbReference>
<dbReference type="AlphaFoldDB" id="A0A2N8RD93"/>
<feature type="domain" description="Glycosyltransferase subfamily 4-like N-terminal" evidence="2">
    <location>
        <begin position="16"/>
        <end position="173"/>
    </location>
</feature>
<keyword evidence="3" id="KW-0808">Transferase</keyword>
<dbReference type="Proteomes" id="UP000236003">
    <property type="component" value="Unassembled WGS sequence"/>
</dbReference>
<gene>
    <name evidence="3" type="ORF">CXK99_12385</name>
</gene>
<dbReference type="PANTHER" id="PTHR45947">
    <property type="entry name" value="SULFOQUINOVOSYL TRANSFERASE SQD2"/>
    <property type="match status" value="1"/>
</dbReference>
<dbReference type="PANTHER" id="PTHR45947:SF3">
    <property type="entry name" value="SULFOQUINOVOSYL TRANSFERASE SQD2"/>
    <property type="match status" value="1"/>
</dbReference>
<dbReference type="Pfam" id="PF13439">
    <property type="entry name" value="Glyco_transf_4"/>
    <property type="match status" value="1"/>
</dbReference>
<evidence type="ECO:0000259" key="2">
    <source>
        <dbReference type="Pfam" id="PF13439"/>
    </source>
</evidence>
<dbReference type="Pfam" id="PF00534">
    <property type="entry name" value="Glycos_transf_1"/>
    <property type="match status" value="1"/>
</dbReference>
<evidence type="ECO:0000259" key="1">
    <source>
        <dbReference type="Pfam" id="PF00534"/>
    </source>
</evidence>
<sequence>MRVLHFFKTYLPDTTGGIEQVIFQLSEGCRQLGIESQVLTLSREAQPAHVEVANHSVRRAHQDLFIASTGFSRAAFGMFREMASDADVVHFHFPWPVMDLVHFLSRHGKPSVVSYHSDIVRQRTLLTLYRPLMMRFLSNVDRILVASPNYLQSSKVLTRFACKTSIIPYGLDDTASLPPPPERLTYWKQRLTGPFFLFVGVLRYYKGLSFLLDALVGKPWPVVIAGSGPEEESLKKQASQLGLTNVIFLGRIDDTDKSCLLELCHAFVFPSHLRSEAFGISLLEAAMYGKSMISCEIGTGTTFVNLDGVTGLNIPPADPAALRQAMSRLYNEPALAAELGANAARRFESQFTARRMCEETAKVYREVVSQRAVS</sequence>
<reference evidence="3 4" key="1">
    <citation type="submission" date="2018-01" db="EMBL/GenBank/DDBJ databases">
        <title>Denitrification phenotypes of diverse strains of Pseudomonas stutzeri.</title>
        <authorList>
            <person name="Milligan D.A."/>
            <person name="Bergaust L."/>
            <person name="Bakken L.R."/>
            <person name="Frostegard A."/>
        </authorList>
    </citation>
    <scope>NUCLEOTIDE SEQUENCE [LARGE SCALE GENOMIC DNA]</scope>
    <source>
        <strain evidence="3 4">CCUG 44592</strain>
    </source>
</reference>
<evidence type="ECO:0000313" key="3">
    <source>
        <dbReference type="EMBL" id="PNF59062.1"/>
    </source>
</evidence>
<dbReference type="Gene3D" id="3.40.50.2000">
    <property type="entry name" value="Glycogen Phosphorylase B"/>
    <property type="match status" value="2"/>
</dbReference>